<evidence type="ECO:0000259" key="10">
    <source>
        <dbReference type="PROSITE" id="PS50023"/>
    </source>
</evidence>
<dbReference type="FunFam" id="2.10.110.10:FF:000033">
    <property type="entry name" value="LIM/homeobox protein Lhx9 isoform X2"/>
    <property type="match status" value="1"/>
</dbReference>
<dbReference type="PROSITE" id="PS50023">
    <property type="entry name" value="LIM_DOMAIN_2"/>
    <property type="match status" value="1"/>
</dbReference>
<keyword evidence="5" id="KW-0238">DNA-binding</keyword>
<dbReference type="EMBL" id="JBBCAQ010000037">
    <property type="protein sequence ID" value="KAK7573373.1"/>
    <property type="molecule type" value="Genomic_DNA"/>
</dbReference>
<keyword evidence="12" id="KW-1185">Reference proteome</keyword>
<dbReference type="PROSITE" id="PS00478">
    <property type="entry name" value="LIM_DOMAIN_1"/>
    <property type="match status" value="1"/>
</dbReference>
<dbReference type="PANTHER" id="PTHR24208:SF168">
    <property type="entry name" value="PROTEIN APTEROUS"/>
    <property type="match status" value="1"/>
</dbReference>
<keyword evidence="4 8" id="KW-0440">LIM domain</keyword>
<keyword evidence="6" id="KW-0371">Homeobox</keyword>
<dbReference type="SMART" id="SM00132">
    <property type="entry name" value="LIM"/>
    <property type="match status" value="1"/>
</dbReference>
<evidence type="ECO:0000256" key="6">
    <source>
        <dbReference type="ARBA" id="ARBA00023155"/>
    </source>
</evidence>
<protein>
    <recommendedName>
        <fullName evidence="10">LIM zinc-binding domain-containing protein</fullName>
    </recommendedName>
</protein>
<dbReference type="SUPFAM" id="SSF57716">
    <property type="entry name" value="Glucocorticoid receptor-like (DNA-binding domain)"/>
    <property type="match status" value="2"/>
</dbReference>
<dbReference type="GO" id="GO:0000981">
    <property type="term" value="F:DNA-binding transcription factor activity, RNA polymerase II-specific"/>
    <property type="evidence" value="ECO:0007669"/>
    <property type="project" value="TreeGrafter"/>
</dbReference>
<evidence type="ECO:0000256" key="5">
    <source>
        <dbReference type="ARBA" id="ARBA00023125"/>
    </source>
</evidence>
<proteinExistence type="predicted"/>
<gene>
    <name evidence="11" type="ORF">V9T40_010564</name>
</gene>
<keyword evidence="3 8" id="KW-0862">Zinc</keyword>
<keyword evidence="7" id="KW-0539">Nucleus</keyword>
<dbReference type="Proteomes" id="UP001367676">
    <property type="component" value="Unassembled WGS sequence"/>
</dbReference>
<evidence type="ECO:0000256" key="9">
    <source>
        <dbReference type="SAM" id="MobiDB-lite"/>
    </source>
</evidence>
<accession>A0AAN9XYK4</accession>
<organism evidence="11 12">
    <name type="scientific">Parthenolecanium corni</name>
    <dbReference type="NCBI Taxonomy" id="536013"/>
    <lineage>
        <taxon>Eukaryota</taxon>
        <taxon>Metazoa</taxon>
        <taxon>Ecdysozoa</taxon>
        <taxon>Arthropoda</taxon>
        <taxon>Hexapoda</taxon>
        <taxon>Insecta</taxon>
        <taxon>Pterygota</taxon>
        <taxon>Neoptera</taxon>
        <taxon>Paraneoptera</taxon>
        <taxon>Hemiptera</taxon>
        <taxon>Sternorrhyncha</taxon>
        <taxon>Coccoidea</taxon>
        <taxon>Coccidae</taxon>
        <taxon>Parthenolecanium</taxon>
    </lineage>
</organism>
<feature type="region of interest" description="Disordered" evidence="9">
    <location>
        <begin position="49"/>
        <end position="80"/>
    </location>
</feature>
<evidence type="ECO:0000256" key="7">
    <source>
        <dbReference type="ARBA" id="ARBA00023242"/>
    </source>
</evidence>
<evidence type="ECO:0000256" key="8">
    <source>
        <dbReference type="PROSITE-ProRule" id="PRU00125"/>
    </source>
</evidence>
<sequence length="265" mass="29257">MNGGHGFIGGWYGSGVVFYWCWDAARLQQHQDRNQVLFTAYDPSRDLSPNLPTTTCEPAAANLSSSRGPSRSGSNSGCSTPNTRIGMCCSFKEEYEPNDYSSKVAPPQPPSSVVGGCQECGPPSAYKGGDSFSQNHRPVICKTESDSPVDYNSCRTASDLYAYKTSRDYGNQGSIDAKSENAVGSPEDNILKICAGCGRQIADRFYLYTEDTPWHVSCLQCSQCARTLDQEVTCFARDGNIYCRKDYQRSARRKWKKNGRGTMVW</sequence>
<keyword evidence="2 8" id="KW-0479">Metal-binding</keyword>
<dbReference type="PANTHER" id="PTHR24208">
    <property type="entry name" value="LIM/HOMEOBOX PROTEIN LHX"/>
    <property type="match status" value="1"/>
</dbReference>
<evidence type="ECO:0000256" key="2">
    <source>
        <dbReference type="ARBA" id="ARBA00022723"/>
    </source>
</evidence>
<dbReference type="InterPro" id="IPR050453">
    <property type="entry name" value="LIM_Homeobox_TF"/>
</dbReference>
<dbReference type="GO" id="GO:0000977">
    <property type="term" value="F:RNA polymerase II transcription regulatory region sequence-specific DNA binding"/>
    <property type="evidence" value="ECO:0007669"/>
    <property type="project" value="TreeGrafter"/>
</dbReference>
<dbReference type="InterPro" id="IPR001781">
    <property type="entry name" value="Znf_LIM"/>
</dbReference>
<reference evidence="11 12" key="1">
    <citation type="submission" date="2024-03" db="EMBL/GenBank/DDBJ databases">
        <title>Adaptation during the transition from Ophiocordyceps entomopathogen to insect associate is accompanied by gene loss and intensified selection.</title>
        <authorList>
            <person name="Ward C.M."/>
            <person name="Onetto C.A."/>
            <person name="Borneman A.R."/>
        </authorList>
    </citation>
    <scope>NUCLEOTIDE SEQUENCE [LARGE SCALE GENOMIC DNA]</scope>
    <source>
        <strain evidence="11">AWRI1</strain>
        <tissue evidence="11">Single Adult Female</tissue>
    </source>
</reference>
<dbReference type="GO" id="GO:0005634">
    <property type="term" value="C:nucleus"/>
    <property type="evidence" value="ECO:0007669"/>
    <property type="project" value="UniProtKB-SubCell"/>
</dbReference>
<evidence type="ECO:0000256" key="1">
    <source>
        <dbReference type="ARBA" id="ARBA00004123"/>
    </source>
</evidence>
<feature type="compositionally biased region" description="Low complexity" evidence="9">
    <location>
        <begin position="64"/>
        <end position="79"/>
    </location>
</feature>
<dbReference type="AlphaFoldDB" id="A0AAN9XYK4"/>
<dbReference type="GO" id="GO:0046872">
    <property type="term" value="F:metal ion binding"/>
    <property type="evidence" value="ECO:0007669"/>
    <property type="project" value="UniProtKB-KW"/>
</dbReference>
<evidence type="ECO:0000313" key="11">
    <source>
        <dbReference type="EMBL" id="KAK7573373.1"/>
    </source>
</evidence>
<dbReference type="GO" id="GO:0030182">
    <property type="term" value="P:neuron differentiation"/>
    <property type="evidence" value="ECO:0007669"/>
    <property type="project" value="TreeGrafter"/>
</dbReference>
<feature type="domain" description="LIM zinc-binding" evidence="10">
    <location>
        <begin position="192"/>
        <end position="253"/>
    </location>
</feature>
<evidence type="ECO:0000256" key="4">
    <source>
        <dbReference type="ARBA" id="ARBA00023038"/>
    </source>
</evidence>
<evidence type="ECO:0000256" key="3">
    <source>
        <dbReference type="ARBA" id="ARBA00022833"/>
    </source>
</evidence>
<evidence type="ECO:0000313" key="12">
    <source>
        <dbReference type="Proteomes" id="UP001367676"/>
    </source>
</evidence>
<comment type="subcellular location">
    <subcellularLocation>
        <location evidence="1">Nucleus</location>
    </subcellularLocation>
</comment>
<dbReference type="Pfam" id="PF00412">
    <property type="entry name" value="LIM"/>
    <property type="match status" value="1"/>
</dbReference>
<comment type="caution">
    <text evidence="11">The sequence shown here is derived from an EMBL/GenBank/DDBJ whole genome shotgun (WGS) entry which is preliminary data.</text>
</comment>
<name>A0AAN9XYK4_9HEMI</name>
<dbReference type="Gene3D" id="2.10.110.10">
    <property type="entry name" value="Cysteine Rich Protein"/>
    <property type="match status" value="1"/>
</dbReference>